<reference evidence="4" key="1">
    <citation type="submission" date="2011-04" db="EMBL/GenBank/DDBJ databases">
        <title>The complete genome of Treponema brennaborense DSM 12168.</title>
        <authorList>
            <person name="Lucas S."/>
            <person name="Han J."/>
            <person name="Lapidus A."/>
            <person name="Bruce D."/>
            <person name="Goodwin L."/>
            <person name="Pitluck S."/>
            <person name="Peters L."/>
            <person name="Kyrpides N."/>
            <person name="Mavromatis K."/>
            <person name="Ivanova N."/>
            <person name="Mikhailova N."/>
            <person name="Pagani I."/>
            <person name="Teshima H."/>
            <person name="Detter J.C."/>
            <person name="Tapia R."/>
            <person name="Han C."/>
            <person name="Land M."/>
            <person name="Hauser L."/>
            <person name="Markowitz V."/>
            <person name="Cheng J.-F."/>
            <person name="Hugenholtz P."/>
            <person name="Woyke T."/>
            <person name="Wu D."/>
            <person name="Gronow S."/>
            <person name="Wellnitz S."/>
            <person name="Brambilla E."/>
            <person name="Klenk H.-P."/>
            <person name="Eisen J.A."/>
        </authorList>
    </citation>
    <scope>NUCLEOTIDE SEQUENCE [LARGE SCALE GENOMIC DNA]</scope>
    <source>
        <strain evidence="4">DSM 12168 / CIP 105900 / DD5/3</strain>
    </source>
</reference>
<gene>
    <name evidence="3" type="ordered locus">Trebr_0201</name>
</gene>
<dbReference type="GO" id="GO:0005829">
    <property type="term" value="C:cytosol"/>
    <property type="evidence" value="ECO:0007669"/>
    <property type="project" value="TreeGrafter"/>
</dbReference>
<accession>F4LLW0</accession>
<dbReference type="PROSITE" id="PS50943">
    <property type="entry name" value="HTH_CROC1"/>
    <property type="match status" value="1"/>
</dbReference>
<dbReference type="GO" id="GO:0003677">
    <property type="term" value="F:DNA binding"/>
    <property type="evidence" value="ECO:0007669"/>
    <property type="project" value="UniProtKB-KW"/>
</dbReference>
<keyword evidence="4" id="KW-1185">Reference proteome</keyword>
<keyword evidence="1" id="KW-0238">DNA-binding</keyword>
<dbReference type="AlphaFoldDB" id="F4LLW0"/>
<dbReference type="InterPro" id="IPR001387">
    <property type="entry name" value="Cro/C1-type_HTH"/>
</dbReference>
<evidence type="ECO:0000313" key="4">
    <source>
        <dbReference type="Proteomes" id="UP000006546"/>
    </source>
</evidence>
<feature type="domain" description="HTH cro/C1-type" evidence="2">
    <location>
        <begin position="13"/>
        <end position="67"/>
    </location>
</feature>
<evidence type="ECO:0000259" key="2">
    <source>
        <dbReference type="PROSITE" id="PS50943"/>
    </source>
</evidence>
<evidence type="ECO:0000313" key="3">
    <source>
        <dbReference type="EMBL" id="AEE15652.1"/>
    </source>
</evidence>
<dbReference type="KEGG" id="tbe:Trebr_0201"/>
<dbReference type="InterPro" id="IPR050807">
    <property type="entry name" value="TransReg_Diox_bact_type"/>
</dbReference>
<dbReference type="Pfam" id="PF01381">
    <property type="entry name" value="HTH_3"/>
    <property type="match status" value="1"/>
</dbReference>
<dbReference type="GO" id="GO:0003700">
    <property type="term" value="F:DNA-binding transcription factor activity"/>
    <property type="evidence" value="ECO:0007669"/>
    <property type="project" value="TreeGrafter"/>
</dbReference>
<name>F4LLW0_TREBD</name>
<dbReference type="PANTHER" id="PTHR46797:SF1">
    <property type="entry name" value="METHYLPHOSPHONATE SYNTHASE"/>
    <property type="match status" value="1"/>
</dbReference>
<protein>
    <submittedName>
        <fullName evidence="3">Helix-turn-helix domain protein</fullName>
    </submittedName>
</protein>
<dbReference type="SMART" id="SM00530">
    <property type="entry name" value="HTH_XRE"/>
    <property type="match status" value="1"/>
</dbReference>
<evidence type="ECO:0000256" key="1">
    <source>
        <dbReference type="ARBA" id="ARBA00023125"/>
    </source>
</evidence>
<dbReference type="CDD" id="cd00093">
    <property type="entry name" value="HTH_XRE"/>
    <property type="match status" value="1"/>
</dbReference>
<dbReference type="Proteomes" id="UP000006546">
    <property type="component" value="Chromosome"/>
</dbReference>
<proteinExistence type="predicted"/>
<dbReference type="RefSeq" id="WP_013757371.1">
    <property type="nucleotide sequence ID" value="NC_015500.1"/>
</dbReference>
<dbReference type="InterPro" id="IPR010982">
    <property type="entry name" value="Lambda_DNA-bd_dom_sf"/>
</dbReference>
<dbReference type="STRING" id="906968.Trebr_0201"/>
<organism evidence="3 4">
    <name type="scientific">Treponema brennaborense (strain DSM 12168 / CIP 105900 / DD5/3)</name>
    <dbReference type="NCBI Taxonomy" id="906968"/>
    <lineage>
        <taxon>Bacteria</taxon>
        <taxon>Pseudomonadati</taxon>
        <taxon>Spirochaetota</taxon>
        <taxon>Spirochaetia</taxon>
        <taxon>Spirochaetales</taxon>
        <taxon>Treponemataceae</taxon>
        <taxon>Treponema</taxon>
    </lineage>
</organism>
<dbReference type="Gene3D" id="1.10.260.40">
    <property type="entry name" value="lambda repressor-like DNA-binding domains"/>
    <property type="match status" value="1"/>
</dbReference>
<dbReference type="HOGENOM" id="CLU_066192_17_8_12"/>
<dbReference type="EMBL" id="CP002696">
    <property type="protein sequence ID" value="AEE15652.1"/>
    <property type="molecule type" value="Genomic_DNA"/>
</dbReference>
<dbReference type="SUPFAM" id="SSF47413">
    <property type="entry name" value="lambda repressor-like DNA-binding domains"/>
    <property type="match status" value="1"/>
</dbReference>
<dbReference type="OrthoDB" id="362744at2"/>
<dbReference type="PANTHER" id="PTHR46797">
    <property type="entry name" value="HTH-TYPE TRANSCRIPTIONAL REGULATOR"/>
    <property type="match status" value="1"/>
</dbReference>
<sequence>MAEPLRDIFIRNLKFYRKRQGLSQEKLSYAIDMSMNYVNQLENKNSFPPPEIIDKMAAVLNVKPAQFFDENESPENIIAANKEEFVRELTEQIHSRMKNDIRKIISETIGEKLR</sequence>